<proteinExistence type="predicted"/>
<gene>
    <name evidence="3" type="primary">Lrp8-L2</name>
    <name evidence="3" type="ORF">Hamer_G016717</name>
</gene>
<keyword evidence="1" id="KW-0732">Signal</keyword>
<dbReference type="EMBL" id="JAHLQT010002318">
    <property type="protein sequence ID" value="KAG7177424.1"/>
    <property type="molecule type" value="Genomic_DNA"/>
</dbReference>
<feature type="domain" description="Chitin-binding type-2" evidence="2">
    <location>
        <begin position="153"/>
        <end position="208"/>
    </location>
</feature>
<feature type="chain" id="PRO_5035291706" evidence="1">
    <location>
        <begin position="20"/>
        <end position="276"/>
    </location>
</feature>
<comment type="caution">
    <text evidence="3">The sequence shown here is derived from an EMBL/GenBank/DDBJ whole genome shotgun (WGS) entry which is preliminary data.</text>
</comment>
<dbReference type="OrthoDB" id="6335616at2759"/>
<evidence type="ECO:0000259" key="2">
    <source>
        <dbReference type="SMART" id="SM00494"/>
    </source>
</evidence>
<dbReference type="Proteomes" id="UP000747542">
    <property type="component" value="Unassembled WGS sequence"/>
</dbReference>
<dbReference type="AlphaFoldDB" id="A0A8J5ND79"/>
<feature type="signal peptide" evidence="1">
    <location>
        <begin position="1"/>
        <end position="19"/>
    </location>
</feature>
<dbReference type="GO" id="GO:0005576">
    <property type="term" value="C:extracellular region"/>
    <property type="evidence" value="ECO:0007669"/>
    <property type="project" value="InterPro"/>
</dbReference>
<keyword evidence="3" id="KW-0449">Lipoprotein</keyword>
<keyword evidence="4" id="KW-1185">Reference proteome</keyword>
<keyword evidence="3" id="KW-0675">Receptor</keyword>
<accession>A0A8J5ND79</accession>
<feature type="domain" description="Chitin-binding type-2" evidence="2">
    <location>
        <begin position="96"/>
        <end position="150"/>
    </location>
</feature>
<organism evidence="3 4">
    <name type="scientific">Homarus americanus</name>
    <name type="common">American lobster</name>
    <dbReference type="NCBI Taxonomy" id="6706"/>
    <lineage>
        <taxon>Eukaryota</taxon>
        <taxon>Metazoa</taxon>
        <taxon>Ecdysozoa</taxon>
        <taxon>Arthropoda</taxon>
        <taxon>Crustacea</taxon>
        <taxon>Multicrustacea</taxon>
        <taxon>Malacostraca</taxon>
        <taxon>Eumalacostraca</taxon>
        <taxon>Eucarida</taxon>
        <taxon>Decapoda</taxon>
        <taxon>Pleocyemata</taxon>
        <taxon>Astacidea</taxon>
        <taxon>Nephropoidea</taxon>
        <taxon>Nephropidae</taxon>
        <taxon>Homarus</taxon>
    </lineage>
</organism>
<evidence type="ECO:0000313" key="3">
    <source>
        <dbReference type="EMBL" id="KAG7177424.1"/>
    </source>
</evidence>
<reference evidence="3" key="1">
    <citation type="journal article" date="2021" name="Sci. Adv.">
        <title>The American lobster genome reveals insights on longevity, neural, and immune adaptations.</title>
        <authorList>
            <person name="Polinski J.M."/>
            <person name="Zimin A.V."/>
            <person name="Clark K.F."/>
            <person name="Kohn A.B."/>
            <person name="Sadowski N."/>
            <person name="Timp W."/>
            <person name="Ptitsyn A."/>
            <person name="Khanna P."/>
            <person name="Romanova D.Y."/>
            <person name="Williams P."/>
            <person name="Greenwood S.J."/>
            <person name="Moroz L.L."/>
            <person name="Walt D.R."/>
            <person name="Bodnar A.G."/>
        </authorList>
    </citation>
    <scope>NUCLEOTIDE SEQUENCE</scope>
    <source>
        <strain evidence="3">GMGI-L3</strain>
    </source>
</reference>
<evidence type="ECO:0000313" key="4">
    <source>
        <dbReference type="Proteomes" id="UP000747542"/>
    </source>
</evidence>
<name>A0A8J5ND79_HOMAM</name>
<dbReference type="InterPro" id="IPR002557">
    <property type="entry name" value="Chitin-bd_dom"/>
</dbReference>
<feature type="domain" description="Chitin-binding type-2" evidence="2">
    <location>
        <begin position="28"/>
        <end position="84"/>
    </location>
</feature>
<sequence>MASIQLLLGVLALVVSVSGETSLPYCKIDCSHYKTHHLTADPLDQHRFYLCKSTATWYEESIACDTGLDFDVVTCDCMDPHDPNYQPTPLCEKCGFDCTTVKDGKRASPAACNLYIECSGSKDGEMKACGDSTPYFDGNVCQTNESNCCTCHPHCTAKDTTNNKFIPDKFNCTKFYLCVTAGMIHSICDEGNFDVEQQKCWVGAPCNEECYGTGCVETLICKQTGFFPKCTTSCNPHYFTCNASQIGKEAGILTCQNGNVLDPQTMTCINPDDCPF</sequence>
<evidence type="ECO:0000256" key="1">
    <source>
        <dbReference type="SAM" id="SignalP"/>
    </source>
</evidence>
<dbReference type="SMART" id="SM00494">
    <property type="entry name" value="ChtBD2"/>
    <property type="match status" value="4"/>
</dbReference>
<protein>
    <submittedName>
        <fullName evidence="3">Putative Low-density lipoprotein receptor-related protein 8-like 2</fullName>
    </submittedName>
</protein>
<dbReference type="GO" id="GO:0008061">
    <property type="term" value="F:chitin binding"/>
    <property type="evidence" value="ECO:0007669"/>
    <property type="project" value="InterPro"/>
</dbReference>
<feature type="domain" description="Chitin-binding type-2" evidence="2">
    <location>
        <begin position="219"/>
        <end position="276"/>
    </location>
</feature>